<dbReference type="InterPro" id="IPR006560">
    <property type="entry name" value="AWS_dom"/>
</dbReference>
<evidence type="ECO:0000256" key="3">
    <source>
        <dbReference type="ARBA" id="ARBA00022454"/>
    </source>
</evidence>
<dbReference type="GO" id="GO:0005694">
    <property type="term" value="C:chromosome"/>
    <property type="evidence" value="ECO:0007669"/>
    <property type="project" value="UniProtKB-SubCell"/>
</dbReference>
<feature type="domain" description="AWS" evidence="8">
    <location>
        <begin position="1"/>
        <end position="41"/>
    </location>
</feature>
<sequence>MEHAQGGCGDGCMNRAMRYECTQETCPCGAECSNRRLQMGSTVATAVIDCGRKGVGVIVLEDVDIGRFIGEYLYRGNFYMLQLSHD</sequence>
<dbReference type="InterPro" id="IPR050777">
    <property type="entry name" value="SET2_Histone-Lys_MeTrsfase"/>
</dbReference>
<keyword evidence="5" id="KW-0808">Transferase</keyword>
<keyword evidence="7" id="KW-0539">Nucleus</keyword>
<keyword evidence="4" id="KW-0489">Methyltransferase</keyword>
<dbReference type="Proteomes" id="UP000018948">
    <property type="component" value="Unassembled WGS sequence"/>
</dbReference>
<dbReference type="Gene3D" id="2.170.270.10">
    <property type="entry name" value="SET domain"/>
    <property type="match status" value="1"/>
</dbReference>
<keyword evidence="3" id="KW-0158">Chromosome</keyword>
<dbReference type="Pfam" id="PF17907">
    <property type="entry name" value="AWS"/>
    <property type="match status" value="1"/>
</dbReference>
<evidence type="ECO:0000256" key="5">
    <source>
        <dbReference type="ARBA" id="ARBA00022679"/>
    </source>
</evidence>
<evidence type="ECO:0000313" key="10">
    <source>
        <dbReference type="Proteomes" id="UP000018948"/>
    </source>
</evidence>
<name>W2ZVU5_PHYNI</name>
<evidence type="ECO:0000256" key="6">
    <source>
        <dbReference type="ARBA" id="ARBA00022691"/>
    </source>
</evidence>
<dbReference type="GO" id="GO:0005634">
    <property type="term" value="C:nucleus"/>
    <property type="evidence" value="ECO:0007669"/>
    <property type="project" value="UniProtKB-SubCell"/>
</dbReference>
<accession>W2ZVU5</accession>
<dbReference type="GO" id="GO:0032259">
    <property type="term" value="P:methylation"/>
    <property type="evidence" value="ECO:0007669"/>
    <property type="project" value="UniProtKB-KW"/>
</dbReference>
<dbReference type="PANTHER" id="PTHR22884">
    <property type="entry name" value="SET DOMAIN PROTEINS"/>
    <property type="match status" value="1"/>
</dbReference>
<comment type="subcellular location">
    <subcellularLocation>
        <location evidence="2">Chromosome</location>
    </subcellularLocation>
    <subcellularLocation>
        <location evidence="1">Nucleus</location>
    </subcellularLocation>
</comment>
<evidence type="ECO:0000256" key="7">
    <source>
        <dbReference type="ARBA" id="ARBA00023242"/>
    </source>
</evidence>
<organism evidence="9 10">
    <name type="scientific">Phytophthora nicotianae P10297</name>
    <dbReference type="NCBI Taxonomy" id="1317064"/>
    <lineage>
        <taxon>Eukaryota</taxon>
        <taxon>Sar</taxon>
        <taxon>Stramenopiles</taxon>
        <taxon>Oomycota</taxon>
        <taxon>Peronosporomycetes</taxon>
        <taxon>Peronosporales</taxon>
        <taxon>Peronosporaceae</taxon>
        <taxon>Phytophthora</taxon>
    </lineage>
</organism>
<reference evidence="9 10" key="1">
    <citation type="submission" date="2013-11" db="EMBL/GenBank/DDBJ databases">
        <title>The Genome Sequence of Phytophthora parasitica P10297.</title>
        <authorList>
            <consortium name="The Broad Institute Genomics Platform"/>
            <person name="Russ C."/>
            <person name="Tyler B."/>
            <person name="Panabieres F."/>
            <person name="Shan W."/>
            <person name="Tripathy S."/>
            <person name="Grunwald N."/>
            <person name="Machado M."/>
            <person name="Johnson C.S."/>
            <person name="Walker B."/>
            <person name="Young S.K."/>
            <person name="Zeng Q."/>
            <person name="Gargeya S."/>
            <person name="Fitzgerald M."/>
            <person name="Haas B."/>
            <person name="Abouelleil A."/>
            <person name="Allen A.W."/>
            <person name="Alvarado L."/>
            <person name="Arachchi H.M."/>
            <person name="Berlin A.M."/>
            <person name="Chapman S.B."/>
            <person name="Gainer-Dewar J."/>
            <person name="Goldberg J."/>
            <person name="Griggs A."/>
            <person name="Gujja S."/>
            <person name="Hansen M."/>
            <person name="Howarth C."/>
            <person name="Imamovic A."/>
            <person name="Ireland A."/>
            <person name="Larimer J."/>
            <person name="McCowan C."/>
            <person name="Murphy C."/>
            <person name="Pearson M."/>
            <person name="Poon T.W."/>
            <person name="Priest M."/>
            <person name="Roberts A."/>
            <person name="Saif S."/>
            <person name="Shea T."/>
            <person name="Sisk P."/>
            <person name="Sykes S."/>
            <person name="Wortman J."/>
            <person name="Nusbaum C."/>
            <person name="Birren B."/>
        </authorList>
    </citation>
    <scope>NUCLEOTIDE SEQUENCE [LARGE SCALE GENOMIC DNA]</scope>
    <source>
        <strain evidence="9 10">P10297</strain>
    </source>
</reference>
<dbReference type="PROSITE" id="PS51215">
    <property type="entry name" value="AWS"/>
    <property type="match status" value="1"/>
</dbReference>
<dbReference type="EMBL" id="ANIY01000849">
    <property type="protein sequence ID" value="ETP51106.1"/>
    <property type="molecule type" value="Genomic_DNA"/>
</dbReference>
<comment type="caution">
    <text evidence="9">The sequence shown here is derived from an EMBL/GenBank/DDBJ whole genome shotgun (WGS) entry which is preliminary data.</text>
</comment>
<dbReference type="SUPFAM" id="SSF82199">
    <property type="entry name" value="SET domain"/>
    <property type="match status" value="1"/>
</dbReference>
<dbReference type="InterPro" id="IPR046341">
    <property type="entry name" value="SET_dom_sf"/>
</dbReference>
<dbReference type="OrthoDB" id="156855at2759"/>
<keyword evidence="6" id="KW-0949">S-adenosyl-L-methionine</keyword>
<dbReference type="SMART" id="SM00570">
    <property type="entry name" value="AWS"/>
    <property type="match status" value="1"/>
</dbReference>
<dbReference type="AlphaFoldDB" id="W2ZVU5"/>
<protein>
    <recommendedName>
        <fullName evidence="8">AWS domain-containing protein</fullName>
    </recommendedName>
</protein>
<gene>
    <name evidence="9" type="ORF">F442_03693</name>
</gene>
<proteinExistence type="predicted"/>
<evidence type="ECO:0000256" key="4">
    <source>
        <dbReference type="ARBA" id="ARBA00022603"/>
    </source>
</evidence>
<dbReference type="GO" id="GO:0042054">
    <property type="term" value="F:histone methyltransferase activity"/>
    <property type="evidence" value="ECO:0007669"/>
    <property type="project" value="InterPro"/>
</dbReference>
<evidence type="ECO:0000313" key="9">
    <source>
        <dbReference type="EMBL" id="ETP51106.1"/>
    </source>
</evidence>
<evidence type="ECO:0000256" key="2">
    <source>
        <dbReference type="ARBA" id="ARBA00004286"/>
    </source>
</evidence>
<evidence type="ECO:0000259" key="8">
    <source>
        <dbReference type="PROSITE" id="PS51215"/>
    </source>
</evidence>
<evidence type="ECO:0000256" key="1">
    <source>
        <dbReference type="ARBA" id="ARBA00004123"/>
    </source>
</evidence>